<dbReference type="InterPro" id="IPR036390">
    <property type="entry name" value="WH_DNA-bd_sf"/>
</dbReference>
<dbReference type="Gene3D" id="1.10.10.10">
    <property type="entry name" value="Winged helix-like DNA-binding domain superfamily/Winged helix DNA-binding domain"/>
    <property type="match status" value="1"/>
</dbReference>
<evidence type="ECO:0000256" key="1">
    <source>
        <dbReference type="ARBA" id="ARBA00009437"/>
    </source>
</evidence>
<evidence type="ECO:0000259" key="5">
    <source>
        <dbReference type="PROSITE" id="PS50931"/>
    </source>
</evidence>
<gene>
    <name evidence="6" type="primary">gltR_1</name>
    <name evidence="6" type="ORF">VQ7734_01495</name>
</gene>
<dbReference type="GO" id="GO:0032993">
    <property type="term" value="C:protein-DNA complex"/>
    <property type="evidence" value="ECO:0007669"/>
    <property type="project" value="TreeGrafter"/>
</dbReference>
<dbReference type="Pfam" id="PF03466">
    <property type="entry name" value="LysR_substrate"/>
    <property type="match status" value="1"/>
</dbReference>
<dbReference type="InterPro" id="IPR036388">
    <property type="entry name" value="WH-like_DNA-bd_sf"/>
</dbReference>
<dbReference type="PROSITE" id="PS50931">
    <property type="entry name" value="HTH_LYSR"/>
    <property type="match status" value="1"/>
</dbReference>
<protein>
    <submittedName>
        <fullName evidence="6">HTH-type transcriptional regulator GltR</fullName>
    </submittedName>
</protein>
<keyword evidence="3" id="KW-0238">DNA-binding</keyword>
<keyword evidence="2" id="KW-0805">Transcription regulation</keyword>
<dbReference type="PANTHER" id="PTHR30346">
    <property type="entry name" value="TRANSCRIPTIONAL DUAL REGULATOR HCAR-RELATED"/>
    <property type="match status" value="1"/>
</dbReference>
<dbReference type="FunFam" id="1.10.10.10:FF:000001">
    <property type="entry name" value="LysR family transcriptional regulator"/>
    <property type="match status" value="1"/>
</dbReference>
<dbReference type="OrthoDB" id="646694at2"/>
<dbReference type="InterPro" id="IPR005119">
    <property type="entry name" value="LysR_subst-bd"/>
</dbReference>
<dbReference type="STRING" id="1117707.VQ7734_01495"/>
<dbReference type="InterPro" id="IPR000847">
    <property type="entry name" value="LysR_HTH_N"/>
</dbReference>
<dbReference type="Pfam" id="PF00126">
    <property type="entry name" value="HTH_1"/>
    <property type="match status" value="1"/>
</dbReference>
<name>A0A1M7YT27_9VIBR</name>
<organism evidence="6 7">
    <name type="scientific">Vibrio quintilis</name>
    <dbReference type="NCBI Taxonomy" id="1117707"/>
    <lineage>
        <taxon>Bacteria</taxon>
        <taxon>Pseudomonadati</taxon>
        <taxon>Pseudomonadota</taxon>
        <taxon>Gammaproteobacteria</taxon>
        <taxon>Vibrionales</taxon>
        <taxon>Vibrionaceae</taxon>
        <taxon>Vibrio</taxon>
    </lineage>
</organism>
<proteinExistence type="inferred from homology"/>
<dbReference type="GO" id="GO:0003700">
    <property type="term" value="F:DNA-binding transcription factor activity"/>
    <property type="evidence" value="ECO:0007669"/>
    <property type="project" value="InterPro"/>
</dbReference>
<dbReference type="SUPFAM" id="SSF46785">
    <property type="entry name" value="Winged helix' DNA-binding domain"/>
    <property type="match status" value="1"/>
</dbReference>
<dbReference type="GO" id="GO:0003677">
    <property type="term" value="F:DNA binding"/>
    <property type="evidence" value="ECO:0007669"/>
    <property type="project" value="UniProtKB-KW"/>
</dbReference>
<feature type="domain" description="HTH lysR-type" evidence="5">
    <location>
        <begin position="3"/>
        <end position="60"/>
    </location>
</feature>
<evidence type="ECO:0000256" key="3">
    <source>
        <dbReference type="ARBA" id="ARBA00023125"/>
    </source>
</evidence>
<comment type="similarity">
    <text evidence="1">Belongs to the LysR transcriptional regulatory family.</text>
</comment>
<dbReference type="SUPFAM" id="SSF53850">
    <property type="entry name" value="Periplasmic binding protein-like II"/>
    <property type="match status" value="1"/>
</dbReference>
<keyword evidence="4" id="KW-0804">Transcription</keyword>
<reference evidence="7" key="1">
    <citation type="submission" date="2016-12" db="EMBL/GenBank/DDBJ databases">
        <authorList>
            <person name="Rodrigo-Torres L."/>
            <person name="Arahal R.D."/>
            <person name="Lucena T."/>
        </authorList>
    </citation>
    <scope>NUCLEOTIDE SEQUENCE [LARGE SCALE GENOMIC DNA]</scope>
</reference>
<dbReference type="AlphaFoldDB" id="A0A1M7YT27"/>
<dbReference type="EMBL" id="FRFG01000017">
    <property type="protein sequence ID" value="SHO55749.1"/>
    <property type="molecule type" value="Genomic_DNA"/>
</dbReference>
<dbReference type="Gene3D" id="3.40.190.10">
    <property type="entry name" value="Periplasmic binding protein-like II"/>
    <property type="match status" value="2"/>
</dbReference>
<evidence type="ECO:0000256" key="4">
    <source>
        <dbReference type="ARBA" id="ARBA00023163"/>
    </source>
</evidence>
<evidence type="ECO:0000256" key="2">
    <source>
        <dbReference type="ARBA" id="ARBA00023015"/>
    </source>
</evidence>
<accession>A0A1M7YT27</accession>
<dbReference type="PRINTS" id="PR00039">
    <property type="entry name" value="HTHLYSR"/>
</dbReference>
<evidence type="ECO:0000313" key="7">
    <source>
        <dbReference type="Proteomes" id="UP000184600"/>
    </source>
</evidence>
<dbReference type="PANTHER" id="PTHR30346:SF0">
    <property type="entry name" value="HCA OPERON TRANSCRIPTIONAL ACTIVATOR HCAR"/>
    <property type="match status" value="1"/>
</dbReference>
<evidence type="ECO:0000313" key="6">
    <source>
        <dbReference type="EMBL" id="SHO55749.1"/>
    </source>
</evidence>
<keyword evidence="7" id="KW-1185">Reference proteome</keyword>
<dbReference type="Proteomes" id="UP000184600">
    <property type="component" value="Unassembled WGS sequence"/>
</dbReference>
<dbReference type="RefSeq" id="WP_073581051.1">
    <property type="nucleotide sequence ID" value="NZ_AP024897.1"/>
</dbReference>
<sequence length="306" mass="35073">MPLTIRQLRYFVAAAESGQVSLAAVHLNISQSAVTTAIRDLENLLGVSLFIRNTQGVTLTDRGRHFLNHAYQVLRTVDDALNLPHSDENASGRIRLAASYTVQGYLLPYHLQRLNQWYPNITIDLFEFERAEIEQKLLDDSIDMALVLTDNLTDEAIHSERLFRSERRLWIPAHHPLQQKAHLTLEDVGKEPFIMLTVDEADLSAMRYWQHKGMEPNVILHTSSVESVRSMVANGLGVAILSDLVYRPWSLEGRRIDTRSLDDVVYPMSVGLAWHQDKEFTPAIRAIYDYFREVYLTPEQHVQRKG</sequence>